<dbReference type="Proteomes" id="UP000724584">
    <property type="component" value="Unassembled WGS sequence"/>
</dbReference>
<sequence>MGTIAQTAGVVHVQLLFVHKRQEDYPWRRPSTPGRNCQPYALRPPPLDENGVGENNEYESLYLAGIPARGMRPRS</sequence>
<dbReference type="EMBL" id="JAGIZQ010000001">
    <property type="protein sequence ID" value="KAH6650355.1"/>
    <property type="molecule type" value="Genomic_DNA"/>
</dbReference>
<protein>
    <submittedName>
        <fullName evidence="1">Uncharacterized protein</fullName>
    </submittedName>
</protein>
<reference evidence="1 2" key="1">
    <citation type="journal article" date="2021" name="Nat. Commun.">
        <title>Genetic determinants of endophytism in the Arabidopsis root mycobiome.</title>
        <authorList>
            <person name="Mesny F."/>
            <person name="Miyauchi S."/>
            <person name="Thiergart T."/>
            <person name="Pickel B."/>
            <person name="Atanasova L."/>
            <person name="Karlsson M."/>
            <person name="Huettel B."/>
            <person name="Barry K.W."/>
            <person name="Haridas S."/>
            <person name="Chen C."/>
            <person name="Bauer D."/>
            <person name="Andreopoulos W."/>
            <person name="Pangilinan J."/>
            <person name="LaButti K."/>
            <person name="Riley R."/>
            <person name="Lipzen A."/>
            <person name="Clum A."/>
            <person name="Drula E."/>
            <person name="Henrissat B."/>
            <person name="Kohler A."/>
            <person name="Grigoriev I.V."/>
            <person name="Martin F.M."/>
            <person name="Hacquard S."/>
        </authorList>
    </citation>
    <scope>NUCLEOTIDE SEQUENCE [LARGE SCALE GENOMIC DNA]</scope>
    <source>
        <strain evidence="1 2">MPI-SDFR-AT-0079</strain>
    </source>
</reference>
<organism evidence="1 2">
    <name type="scientific">Chaetomium tenue</name>
    <dbReference type="NCBI Taxonomy" id="1854479"/>
    <lineage>
        <taxon>Eukaryota</taxon>
        <taxon>Fungi</taxon>
        <taxon>Dikarya</taxon>
        <taxon>Ascomycota</taxon>
        <taxon>Pezizomycotina</taxon>
        <taxon>Sordariomycetes</taxon>
        <taxon>Sordariomycetidae</taxon>
        <taxon>Sordariales</taxon>
        <taxon>Chaetomiaceae</taxon>
        <taxon>Chaetomium</taxon>
    </lineage>
</organism>
<evidence type="ECO:0000313" key="2">
    <source>
        <dbReference type="Proteomes" id="UP000724584"/>
    </source>
</evidence>
<evidence type="ECO:0000313" key="1">
    <source>
        <dbReference type="EMBL" id="KAH6650355.1"/>
    </source>
</evidence>
<keyword evidence="2" id="KW-1185">Reference proteome</keyword>
<proteinExistence type="predicted"/>
<accession>A0ACB7PNA8</accession>
<comment type="caution">
    <text evidence="1">The sequence shown here is derived from an EMBL/GenBank/DDBJ whole genome shotgun (WGS) entry which is preliminary data.</text>
</comment>
<gene>
    <name evidence="1" type="ORF">F5144DRAFT_478227</name>
</gene>
<name>A0ACB7PNA8_9PEZI</name>